<accession>A0A0E9NBI2</accession>
<name>A0A0E9NBI2_SAICN</name>
<keyword evidence="2 4" id="KW-0863">Zinc-finger</keyword>
<evidence type="ECO:0000313" key="7">
    <source>
        <dbReference type="EMBL" id="GAO47237.1"/>
    </source>
</evidence>
<reference evidence="7 8" key="2">
    <citation type="journal article" date="2014" name="J. Gen. Appl. Microbiol.">
        <title>The early diverging ascomycetous budding yeast Saitoella complicata has three histone deacetylases belonging to the Clr6, Hos2, and Rpd3 lineages.</title>
        <authorList>
            <person name="Nishida H."/>
            <person name="Matsumoto T."/>
            <person name="Kondo S."/>
            <person name="Hamamoto M."/>
            <person name="Yoshikawa H."/>
        </authorList>
    </citation>
    <scope>NUCLEOTIDE SEQUENCE [LARGE SCALE GENOMIC DNA]</scope>
    <source>
        <strain evidence="7 8">NRRL Y-17804</strain>
    </source>
</reference>
<feature type="compositionally biased region" description="Polar residues" evidence="5">
    <location>
        <begin position="19"/>
        <end position="28"/>
    </location>
</feature>
<dbReference type="InterPro" id="IPR000571">
    <property type="entry name" value="Znf_CCCH"/>
</dbReference>
<keyword evidence="1 4" id="KW-0479">Metal-binding</keyword>
<dbReference type="Proteomes" id="UP000033140">
    <property type="component" value="Unassembled WGS sequence"/>
</dbReference>
<dbReference type="GO" id="GO:0008270">
    <property type="term" value="F:zinc ion binding"/>
    <property type="evidence" value="ECO:0007669"/>
    <property type="project" value="UniProtKB-KW"/>
</dbReference>
<feature type="compositionally biased region" description="Basic and acidic residues" evidence="5">
    <location>
        <begin position="230"/>
        <end position="250"/>
    </location>
</feature>
<evidence type="ECO:0000256" key="1">
    <source>
        <dbReference type="ARBA" id="ARBA00022723"/>
    </source>
</evidence>
<dbReference type="InterPro" id="IPR039136">
    <property type="entry name" value="NUFIP1-like"/>
</dbReference>
<dbReference type="OMA" id="HCHYKHE"/>
<dbReference type="OrthoDB" id="273070at2759"/>
<feature type="region of interest" description="Disordered" evidence="5">
    <location>
        <begin position="221"/>
        <end position="273"/>
    </location>
</feature>
<evidence type="ECO:0000256" key="5">
    <source>
        <dbReference type="SAM" id="MobiDB-lite"/>
    </source>
</evidence>
<dbReference type="EMBL" id="BACD03000008">
    <property type="protein sequence ID" value="GAO47237.1"/>
    <property type="molecule type" value="Genomic_DNA"/>
</dbReference>
<feature type="region of interest" description="Disordered" evidence="5">
    <location>
        <begin position="1"/>
        <end position="78"/>
    </location>
</feature>
<dbReference type="GO" id="GO:0000492">
    <property type="term" value="P:box C/D snoRNP assembly"/>
    <property type="evidence" value="ECO:0007669"/>
    <property type="project" value="TreeGrafter"/>
</dbReference>
<keyword evidence="8" id="KW-1185">Reference proteome</keyword>
<feature type="region of interest" description="Disordered" evidence="5">
    <location>
        <begin position="155"/>
        <end position="201"/>
    </location>
</feature>
<dbReference type="PANTHER" id="PTHR13309">
    <property type="entry name" value="NUCLEAR FRAGILE X MENTAL RETARDATION PROTEIN INTERACTING PROTEIN 1"/>
    <property type="match status" value="1"/>
</dbReference>
<feature type="compositionally biased region" description="Polar residues" evidence="5">
    <location>
        <begin position="301"/>
        <end position="320"/>
    </location>
</feature>
<reference evidence="7 8" key="1">
    <citation type="journal article" date="2011" name="J. Gen. Appl. Microbiol.">
        <title>Draft genome sequencing of the enigmatic yeast Saitoella complicata.</title>
        <authorList>
            <person name="Nishida H."/>
            <person name="Hamamoto M."/>
            <person name="Sugiyama J."/>
        </authorList>
    </citation>
    <scope>NUCLEOTIDE SEQUENCE [LARGE SCALE GENOMIC DNA]</scope>
    <source>
        <strain evidence="7 8">NRRL Y-17804</strain>
    </source>
</reference>
<dbReference type="SMART" id="SM00356">
    <property type="entry name" value="ZnF_C3H1"/>
    <property type="match status" value="1"/>
</dbReference>
<dbReference type="SUPFAM" id="SSF90229">
    <property type="entry name" value="CCCH zinc finger"/>
    <property type="match status" value="1"/>
</dbReference>
<dbReference type="PANTHER" id="PTHR13309:SF0">
    <property type="entry name" value="FMR1-INTERACTING PROTEIN NUFIP1"/>
    <property type="match status" value="1"/>
</dbReference>
<dbReference type="RefSeq" id="XP_019022605.1">
    <property type="nucleotide sequence ID" value="XM_019171526.1"/>
</dbReference>
<feature type="compositionally biased region" description="Pro residues" evidence="5">
    <location>
        <begin position="161"/>
        <end position="172"/>
    </location>
</feature>
<evidence type="ECO:0000313" key="8">
    <source>
        <dbReference type="Proteomes" id="UP000033140"/>
    </source>
</evidence>
<feature type="compositionally biased region" description="Gly residues" evidence="5">
    <location>
        <begin position="50"/>
        <end position="63"/>
    </location>
</feature>
<feature type="region of interest" description="Disordered" evidence="5">
    <location>
        <begin position="292"/>
        <end position="328"/>
    </location>
</feature>
<dbReference type="Pfam" id="PF10453">
    <property type="entry name" value="NUFIP1"/>
    <property type="match status" value="1"/>
</dbReference>
<evidence type="ECO:0000256" key="4">
    <source>
        <dbReference type="PROSITE-ProRule" id="PRU00723"/>
    </source>
</evidence>
<dbReference type="InterPro" id="IPR036855">
    <property type="entry name" value="Znf_CCCH_sf"/>
</dbReference>
<protein>
    <recommendedName>
        <fullName evidence="6">C3H1-type domain-containing protein</fullName>
    </recommendedName>
</protein>
<feature type="domain" description="C3H1-type" evidence="6">
    <location>
        <begin position="272"/>
        <end position="299"/>
    </location>
</feature>
<sequence>MQPFIFDPPPPPPPKASGTVDQQQSLQNHPAAAAGEQDTSQRGRGRGRGGGRGAGQRGGGGGRGKGRVRGGNLDYGQPTAAASSDLLVAQQAATPNIPPMTLNSYYQGYTPDASILSNPYGQSPSSSITTAAPGLGYESAIYNADGYALSSTALFQFPSTTPTPTPAPPRPPNTSATHEPDDLDEEAASSTTLRASGVTIPGTTISLDTPEDIAAWIAERKKKWPSASRVAEKDAERQQMVEARKRKAEEEGVDGAGGGGGDEESGGGAKKARDERVCVFFQRGRCRKGRHCHYKHERGGQNPNPTSSGPNKGQGPNQSGGKVEAFRKGGRKSLYERLLEQDRERENGLLLQAICFLVDNGFTKN</sequence>
<evidence type="ECO:0000256" key="2">
    <source>
        <dbReference type="ARBA" id="ARBA00022771"/>
    </source>
</evidence>
<feature type="compositionally biased region" description="Pro residues" evidence="5">
    <location>
        <begin position="1"/>
        <end position="15"/>
    </location>
</feature>
<evidence type="ECO:0000259" key="6">
    <source>
        <dbReference type="PROSITE" id="PS50103"/>
    </source>
</evidence>
<dbReference type="AlphaFoldDB" id="A0A0E9NBI2"/>
<organism evidence="7 8">
    <name type="scientific">Saitoella complicata (strain BCRC 22490 / CBS 7301 / JCM 7358 / NBRC 10748 / NRRL Y-17804)</name>
    <dbReference type="NCBI Taxonomy" id="698492"/>
    <lineage>
        <taxon>Eukaryota</taxon>
        <taxon>Fungi</taxon>
        <taxon>Dikarya</taxon>
        <taxon>Ascomycota</taxon>
        <taxon>Taphrinomycotina</taxon>
        <taxon>Taphrinomycotina incertae sedis</taxon>
        <taxon>Saitoella</taxon>
    </lineage>
</organism>
<proteinExistence type="predicted"/>
<comment type="caution">
    <text evidence="7">The sequence shown here is derived from an EMBL/GenBank/DDBJ whole genome shotgun (WGS) entry which is preliminary data.</text>
</comment>
<dbReference type="InterPro" id="IPR019496">
    <property type="entry name" value="NUFIP1_cons_dom"/>
</dbReference>
<dbReference type="GO" id="GO:0003723">
    <property type="term" value="F:RNA binding"/>
    <property type="evidence" value="ECO:0007669"/>
    <property type="project" value="InterPro"/>
</dbReference>
<reference evidence="7 8" key="3">
    <citation type="journal article" date="2015" name="Genome Announc.">
        <title>Draft Genome Sequence of the Archiascomycetous Yeast Saitoella complicata.</title>
        <authorList>
            <person name="Yamauchi K."/>
            <person name="Kondo S."/>
            <person name="Hamamoto M."/>
            <person name="Takahashi Y."/>
            <person name="Ogura Y."/>
            <person name="Hayashi T."/>
            <person name="Nishida H."/>
        </authorList>
    </citation>
    <scope>NUCLEOTIDE SEQUENCE [LARGE SCALE GENOMIC DNA]</scope>
    <source>
        <strain evidence="7 8">NRRL Y-17804</strain>
    </source>
</reference>
<dbReference type="STRING" id="698492.A0A0E9NBI2"/>
<dbReference type="GO" id="GO:0005634">
    <property type="term" value="C:nucleus"/>
    <property type="evidence" value="ECO:0007669"/>
    <property type="project" value="TreeGrafter"/>
</dbReference>
<dbReference type="PROSITE" id="PS50103">
    <property type="entry name" value="ZF_C3H1"/>
    <property type="match status" value="1"/>
</dbReference>
<gene>
    <name evidence="7" type="ORF">G7K_1447-t1</name>
</gene>
<feature type="zinc finger region" description="C3H1-type" evidence="4">
    <location>
        <begin position="272"/>
        <end position="299"/>
    </location>
</feature>
<keyword evidence="3 4" id="KW-0862">Zinc</keyword>
<dbReference type="Gene3D" id="4.10.1000.10">
    <property type="entry name" value="Zinc finger, CCCH-type"/>
    <property type="match status" value="1"/>
</dbReference>
<evidence type="ECO:0000256" key="3">
    <source>
        <dbReference type="ARBA" id="ARBA00022833"/>
    </source>
</evidence>